<dbReference type="EMBL" id="SUMF01000001">
    <property type="protein sequence ID" value="TJZ78758.1"/>
    <property type="molecule type" value="Genomic_DNA"/>
</dbReference>
<organism evidence="2 3">
    <name type="scientific">Chitiniphilus eburneus</name>
    <dbReference type="NCBI Taxonomy" id="2571148"/>
    <lineage>
        <taxon>Bacteria</taxon>
        <taxon>Pseudomonadati</taxon>
        <taxon>Pseudomonadota</taxon>
        <taxon>Betaproteobacteria</taxon>
        <taxon>Neisseriales</taxon>
        <taxon>Chitinibacteraceae</taxon>
        <taxon>Chitiniphilus</taxon>
    </lineage>
</organism>
<dbReference type="OrthoDB" id="9181002at2"/>
<evidence type="ECO:0000313" key="2">
    <source>
        <dbReference type="EMBL" id="TJZ78758.1"/>
    </source>
</evidence>
<keyword evidence="3" id="KW-1185">Reference proteome</keyword>
<protein>
    <submittedName>
        <fullName evidence="2">Uncharacterized protein</fullName>
    </submittedName>
</protein>
<feature type="transmembrane region" description="Helical" evidence="1">
    <location>
        <begin position="12"/>
        <end position="31"/>
    </location>
</feature>
<dbReference type="Proteomes" id="UP000310016">
    <property type="component" value="Unassembled WGS sequence"/>
</dbReference>
<name>A0A4V5MU41_9NEIS</name>
<accession>A0A4V5MU41</accession>
<dbReference type="AlphaFoldDB" id="A0A4V5MU41"/>
<keyword evidence="1" id="KW-0472">Membrane</keyword>
<feature type="transmembrane region" description="Helical" evidence="1">
    <location>
        <begin position="98"/>
        <end position="120"/>
    </location>
</feature>
<keyword evidence="1" id="KW-0812">Transmembrane</keyword>
<feature type="transmembrane region" description="Helical" evidence="1">
    <location>
        <begin position="229"/>
        <end position="251"/>
    </location>
</feature>
<feature type="transmembrane region" description="Helical" evidence="1">
    <location>
        <begin position="337"/>
        <end position="354"/>
    </location>
</feature>
<reference evidence="2 3" key="1">
    <citation type="submission" date="2019-04" db="EMBL/GenBank/DDBJ databases">
        <title>Chitiniphilus eburnea sp. nov., a novel chitinolytic bacterium isolated from aquaculture sludge.</title>
        <authorList>
            <person name="Sheng M."/>
        </authorList>
    </citation>
    <scope>NUCLEOTIDE SEQUENCE [LARGE SCALE GENOMIC DNA]</scope>
    <source>
        <strain evidence="2 3">HX-2-15</strain>
    </source>
</reference>
<evidence type="ECO:0000313" key="3">
    <source>
        <dbReference type="Proteomes" id="UP000310016"/>
    </source>
</evidence>
<gene>
    <name evidence="2" type="ORF">FAZ21_00245</name>
</gene>
<proteinExistence type="predicted"/>
<evidence type="ECO:0000256" key="1">
    <source>
        <dbReference type="SAM" id="Phobius"/>
    </source>
</evidence>
<feature type="transmembrane region" description="Helical" evidence="1">
    <location>
        <begin position="43"/>
        <end position="67"/>
    </location>
</feature>
<sequence>MMLNFKEMSFFDYLFGYFGAHPHSIVMFLAWLDYKFFDGSQVLMASVSYASTMAFALFSAYLFFCWAKRNKAPLLSMMLGGAVIASLSTSLADWQVMTIPFHCVLSVSRLFYLVLLWALLKNLRNGSGLGMLTLTLVACLATTFHGTGLLFSIIYLLLTVLVFRGWLRIFIGVFPVITWSVQSYFYKIGGEVDSLSSVFSFEGLADLSKSFFMYFSTPLAPLFNGVDKYPFFVIGFILVVLLVWLVMKGMLNVIKARSLSGERDPGTIENIYAGTLSLLLLLSGLAASALMVVRTGSLADAYVLITARYVAYALISYSLAVCFLVKIGTLNRSLRALSMVGLLFLAFVALYPSVTFSKNYQNDVILNRAVALISSGSSPLEPTADSIWLNAKGDWYWVNALPRTVMYMKEEKLGPWADLPSLGQAYIGLGGGVRVRDVIYSDFDSSCHNISYFKGVLQEPPHRAFSRSGVAPVLDMAKKVIGFSSYTNNSGVYEVEGFVVDDSRVPTKLISIGPLGKEYSGDGKLMAIAPYNLTDQTWLNGVARNWPGFFVEDSEPNRKMLTVGRVLRFPDGSYQSIERQIIANGFLNIHTDNPIKNGEAVGFPKKIKVLGWCNQ</sequence>
<feature type="transmembrane region" description="Helical" evidence="1">
    <location>
        <begin position="166"/>
        <end position="186"/>
    </location>
</feature>
<feature type="transmembrane region" description="Helical" evidence="1">
    <location>
        <begin position="132"/>
        <end position="160"/>
    </location>
</feature>
<feature type="transmembrane region" description="Helical" evidence="1">
    <location>
        <begin position="305"/>
        <end position="325"/>
    </location>
</feature>
<dbReference type="RefSeq" id="WP_136771274.1">
    <property type="nucleotide sequence ID" value="NZ_CP156074.1"/>
</dbReference>
<feature type="transmembrane region" description="Helical" evidence="1">
    <location>
        <begin position="271"/>
        <end position="293"/>
    </location>
</feature>
<keyword evidence="1" id="KW-1133">Transmembrane helix</keyword>
<comment type="caution">
    <text evidence="2">The sequence shown here is derived from an EMBL/GenBank/DDBJ whole genome shotgun (WGS) entry which is preliminary data.</text>
</comment>